<keyword evidence="3 6" id="KW-0812">Transmembrane</keyword>
<organism evidence="8 9">
    <name type="scientific">Sphingomonas jejuensis</name>
    <dbReference type="NCBI Taxonomy" id="904715"/>
    <lineage>
        <taxon>Bacteria</taxon>
        <taxon>Pseudomonadati</taxon>
        <taxon>Pseudomonadota</taxon>
        <taxon>Alphaproteobacteria</taxon>
        <taxon>Sphingomonadales</taxon>
        <taxon>Sphingomonadaceae</taxon>
        <taxon>Sphingomonas</taxon>
    </lineage>
</organism>
<reference evidence="8 9" key="1">
    <citation type="submission" date="2020-03" db="EMBL/GenBank/DDBJ databases">
        <title>Genomic Encyclopedia of Type Strains, Phase IV (KMG-IV): sequencing the most valuable type-strain genomes for metagenomic binning, comparative biology and taxonomic classification.</title>
        <authorList>
            <person name="Goeker M."/>
        </authorList>
    </citation>
    <scope>NUCLEOTIDE SEQUENCE [LARGE SCALE GENOMIC DNA]</scope>
    <source>
        <strain evidence="8 9">DSM 27651</strain>
    </source>
</reference>
<gene>
    <name evidence="8" type="ORF">GGR88_002016</name>
</gene>
<protein>
    <submittedName>
        <fullName evidence="8">S-adenosylmethionine uptake transporter</fullName>
    </submittedName>
</protein>
<comment type="similarity">
    <text evidence="2">Belongs to the drug/metabolite transporter (DMT) superfamily. 10 TMS drug/metabolite exporter (DME) (TC 2.A.7.3) family.</text>
</comment>
<evidence type="ECO:0000256" key="1">
    <source>
        <dbReference type="ARBA" id="ARBA00004141"/>
    </source>
</evidence>
<dbReference type="PANTHER" id="PTHR22911">
    <property type="entry name" value="ACYL-MALONYL CONDENSING ENZYME-RELATED"/>
    <property type="match status" value="1"/>
</dbReference>
<dbReference type="PANTHER" id="PTHR22911:SF6">
    <property type="entry name" value="SOLUTE CARRIER FAMILY 35 MEMBER G1"/>
    <property type="match status" value="1"/>
</dbReference>
<evidence type="ECO:0000256" key="4">
    <source>
        <dbReference type="ARBA" id="ARBA00022989"/>
    </source>
</evidence>
<keyword evidence="4 6" id="KW-1133">Transmembrane helix</keyword>
<evidence type="ECO:0000256" key="5">
    <source>
        <dbReference type="ARBA" id="ARBA00023136"/>
    </source>
</evidence>
<feature type="transmembrane region" description="Helical" evidence="6">
    <location>
        <begin position="33"/>
        <end position="57"/>
    </location>
</feature>
<evidence type="ECO:0000256" key="6">
    <source>
        <dbReference type="SAM" id="Phobius"/>
    </source>
</evidence>
<dbReference type="Gene3D" id="1.10.3730.20">
    <property type="match status" value="1"/>
</dbReference>
<feature type="transmembrane region" description="Helical" evidence="6">
    <location>
        <begin position="7"/>
        <end position="27"/>
    </location>
</feature>
<keyword evidence="5 6" id="KW-0472">Membrane</keyword>
<name>A0ABX0XP45_9SPHN</name>
<accession>A0ABX0XP45</accession>
<feature type="domain" description="EamA" evidence="7">
    <location>
        <begin position="14"/>
        <end position="139"/>
    </location>
</feature>
<dbReference type="SUPFAM" id="SSF103481">
    <property type="entry name" value="Multidrug resistance efflux transporter EmrE"/>
    <property type="match status" value="2"/>
</dbReference>
<feature type="transmembrane region" description="Helical" evidence="6">
    <location>
        <begin position="69"/>
        <end position="89"/>
    </location>
</feature>
<feature type="domain" description="EamA" evidence="7">
    <location>
        <begin position="154"/>
        <end position="284"/>
    </location>
</feature>
<proteinExistence type="inferred from homology"/>
<dbReference type="InterPro" id="IPR037185">
    <property type="entry name" value="EmrE-like"/>
</dbReference>
<feature type="transmembrane region" description="Helical" evidence="6">
    <location>
        <begin position="185"/>
        <end position="206"/>
    </location>
</feature>
<dbReference type="InterPro" id="IPR000620">
    <property type="entry name" value="EamA_dom"/>
</dbReference>
<comment type="subcellular location">
    <subcellularLocation>
        <location evidence="1">Membrane</location>
        <topology evidence="1">Multi-pass membrane protein</topology>
    </subcellularLocation>
</comment>
<feature type="transmembrane region" description="Helical" evidence="6">
    <location>
        <begin position="153"/>
        <end position="173"/>
    </location>
</feature>
<feature type="transmembrane region" description="Helical" evidence="6">
    <location>
        <begin position="212"/>
        <end position="232"/>
    </location>
</feature>
<feature type="transmembrane region" description="Helical" evidence="6">
    <location>
        <begin position="121"/>
        <end position="141"/>
    </location>
</feature>
<evidence type="ECO:0000259" key="7">
    <source>
        <dbReference type="Pfam" id="PF00892"/>
    </source>
</evidence>
<dbReference type="EMBL" id="JAATJE010000002">
    <property type="protein sequence ID" value="NJC34502.1"/>
    <property type="molecule type" value="Genomic_DNA"/>
</dbReference>
<keyword evidence="9" id="KW-1185">Reference proteome</keyword>
<dbReference type="RefSeq" id="WP_342449775.1">
    <property type="nucleotide sequence ID" value="NZ_JAATJE010000002.1"/>
</dbReference>
<evidence type="ECO:0000256" key="3">
    <source>
        <dbReference type="ARBA" id="ARBA00022692"/>
    </source>
</evidence>
<evidence type="ECO:0000256" key="2">
    <source>
        <dbReference type="ARBA" id="ARBA00009853"/>
    </source>
</evidence>
<evidence type="ECO:0000313" key="9">
    <source>
        <dbReference type="Proteomes" id="UP000734218"/>
    </source>
</evidence>
<feature type="transmembrane region" description="Helical" evidence="6">
    <location>
        <begin position="95"/>
        <end position="114"/>
    </location>
</feature>
<dbReference type="Pfam" id="PF00892">
    <property type="entry name" value="EamA"/>
    <property type="match status" value="2"/>
</dbReference>
<comment type="caution">
    <text evidence="8">The sequence shown here is derived from an EMBL/GenBank/DDBJ whole genome shotgun (WGS) entry which is preliminary data.</text>
</comment>
<evidence type="ECO:0000313" key="8">
    <source>
        <dbReference type="EMBL" id="NJC34502.1"/>
    </source>
</evidence>
<dbReference type="Proteomes" id="UP000734218">
    <property type="component" value="Unassembled WGS sequence"/>
</dbReference>
<sequence>MSDGRGHVTAFAVAAAGIAVFSAMDVLMKGLSIAIGTYVALVWRNLAAVAIGGTLYLASGDGWPARSTLRVHLIRGAVTTIMALLFFWGLARLPMAQAIALSFVSPLLAQYLSAVMLKERVAPAAVAASLIAAVGVGAILAGQARADLGPEALTGALAVLGSALCYAFNIVLMRQQAQVAKPAEVAFFQALVVAGLLLLAAPWMLSVPPKDQWTAIVAAAVLGTVSAMLLAWGYARAPASHMAPTEYTAFVWASLFGWAVFGETVSGWTVVGAALIVTGCIVAVRTKPIEQPTLEPQA</sequence>